<sequence length="50" mass="5291">MLCISIYEKVGKLACRQAGNLGHGASRTVVGTGPSNRENFALDYGSFDSV</sequence>
<evidence type="ECO:0000313" key="2">
    <source>
        <dbReference type="Proteomes" id="UP000647133"/>
    </source>
</evidence>
<protein>
    <submittedName>
        <fullName evidence="1">Uncharacterized protein</fullName>
    </submittedName>
</protein>
<proteinExistence type="predicted"/>
<reference evidence="1 2" key="1">
    <citation type="submission" date="2020-09" db="EMBL/GenBank/DDBJ databases">
        <title>Echinicola sp. CAU 1574 isolated from sand of Sido Beach.</title>
        <authorList>
            <person name="Kim W."/>
        </authorList>
    </citation>
    <scope>NUCLEOTIDE SEQUENCE [LARGE SCALE GENOMIC DNA]</scope>
    <source>
        <strain evidence="1 2">CAU 1574</strain>
    </source>
</reference>
<name>A0ABR9APD9_9BACT</name>
<keyword evidence="2" id="KW-1185">Reference proteome</keyword>
<dbReference type="EMBL" id="JACYTQ010000007">
    <property type="protein sequence ID" value="MBD8490434.1"/>
    <property type="molecule type" value="Genomic_DNA"/>
</dbReference>
<dbReference type="Proteomes" id="UP000647133">
    <property type="component" value="Unassembled WGS sequence"/>
</dbReference>
<organism evidence="1 2">
    <name type="scientific">Echinicola arenosa</name>
    <dbReference type="NCBI Taxonomy" id="2774144"/>
    <lineage>
        <taxon>Bacteria</taxon>
        <taxon>Pseudomonadati</taxon>
        <taxon>Bacteroidota</taxon>
        <taxon>Cytophagia</taxon>
        <taxon>Cytophagales</taxon>
        <taxon>Cyclobacteriaceae</taxon>
        <taxon>Echinicola</taxon>
    </lineage>
</organism>
<comment type="caution">
    <text evidence="1">The sequence shown here is derived from an EMBL/GenBank/DDBJ whole genome shotgun (WGS) entry which is preliminary data.</text>
</comment>
<gene>
    <name evidence="1" type="ORF">IFO69_16910</name>
</gene>
<evidence type="ECO:0000313" key="1">
    <source>
        <dbReference type="EMBL" id="MBD8490434.1"/>
    </source>
</evidence>
<accession>A0ABR9APD9</accession>